<name>A0AAI9TX54_9PEZI</name>
<evidence type="ECO:0000256" key="1">
    <source>
        <dbReference type="SAM" id="SignalP"/>
    </source>
</evidence>
<evidence type="ECO:0000313" key="3">
    <source>
        <dbReference type="Proteomes" id="UP001239795"/>
    </source>
</evidence>
<dbReference type="Proteomes" id="UP001239795">
    <property type="component" value="Unassembled WGS sequence"/>
</dbReference>
<reference evidence="2 3" key="1">
    <citation type="submission" date="2016-10" db="EMBL/GenBank/DDBJ databases">
        <title>The genome sequence of Colletotrichum fioriniae PJ7.</title>
        <authorList>
            <person name="Baroncelli R."/>
        </authorList>
    </citation>
    <scope>NUCLEOTIDE SEQUENCE [LARGE SCALE GENOMIC DNA]</scope>
    <source>
        <strain evidence="2">Col 31</strain>
    </source>
</reference>
<proteinExistence type="predicted"/>
<dbReference type="AlphaFoldDB" id="A0AAI9TX54"/>
<gene>
    <name evidence="2" type="ORF">CMEL01_09922</name>
</gene>
<dbReference type="EMBL" id="MLGG01000090">
    <property type="protein sequence ID" value="KAK1445679.1"/>
    <property type="molecule type" value="Genomic_DNA"/>
</dbReference>
<sequence length="41" mass="4470">MPGTCVPVLLSPFFILALSTTLSLPPPPQKKSADCSRFRRP</sequence>
<keyword evidence="1" id="KW-0732">Signal</keyword>
<keyword evidence="3" id="KW-1185">Reference proteome</keyword>
<comment type="caution">
    <text evidence="2">The sequence shown here is derived from an EMBL/GenBank/DDBJ whole genome shotgun (WGS) entry which is preliminary data.</text>
</comment>
<organism evidence="2 3">
    <name type="scientific">Colletotrichum melonis</name>
    <dbReference type="NCBI Taxonomy" id="1209925"/>
    <lineage>
        <taxon>Eukaryota</taxon>
        <taxon>Fungi</taxon>
        <taxon>Dikarya</taxon>
        <taxon>Ascomycota</taxon>
        <taxon>Pezizomycotina</taxon>
        <taxon>Sordariomycetes</taxon>
        <taxon>Hypocreomycetidae</taxon>
        <taxon>Glomerellales</taxon>
        <taxon>Glomerellaceae</taxon>
        <taxon>Colletotrichum</taxon>
        <taxon>Colletotrichum acutatum species complex</taxon>
    </lineage>
</organism>
<feature type="chain" id="PRO_5042605530" evidence="1">
    <location>
        <begin position="24"/>
        <end position="41"/>
    </location>
</feature>
<protein>
    <submittedName>
        <fullName evidence="2">Uncharacterized protein</fullName>
    </submittedName>
</protein>
<evidence type="ECO:0000313" key="2">
    <source>
        <dbReference type="EMBL" id="KAK1445679.1"/>
    </source>
</evidence>
<accession>A0AAI9TX54</accession>
<feature type="signal peptide" evidence="1">
    <location>
        <begin position="1"/>
        <end position="23"/>
    </location>
</feature>